<dbReference type="InterPro" id="IPR018200">
    <property type="entry name" value="USP_CS"/>
</dbReference>
<keyword evidence="4" id="KW-0645">Protease</keyword>
<keyword evidence="7" id="KW-0788">Thiol protease</keyword>
<feature type="compositionally biased region" description="Low complexity" evidence="8">
    <location>
        <begin position="848"/>
        <end position="859"/>
    </location>
</feature>
<dbReference type="SUPFAM" id="SSF140856">
    <property type="entry name" value="USP8 N-terminal domain-like"/>
    <property type="match status" value="1"/>
</dbReference>
<dbReference type="OrthoDB" id="292964at2759"/>
<feature type="compositionally biased region" description="Low complexity" evidence="8">
    <location>
        <begin position="391"/>
        <end position="401"/>
    </location>
</feature>
<feature type="compositionally biased region" description="Low complexity" evidence="8">
    <location>
        <begin position="297"/>
        <end position="310"/>
    </location>
</feature>
<feature type="region of interest" description="Disordered" evidence="8">
    <location>
        <begin position="644"/>
        <end position="751"/>
    </location>
</feature>
<dbReference type="SUPFAM" id="SSF52821">
    <property type="entry name" value="Rhodanese/Cell cycle control phosphatase"/>
    <property type="match status" value="1"/>
</dbReference>
<name>A0A5C3EF77_9BASI</name>
<feature type="compositionally biased region" description="Low complexity" evidence="8">
    <location>
        <begin position="147"/>
        <end position="161"/>
    </location>
</feature>
<accession>A0A5C3EF77</accession>
<evidence type="ECO:0000259" key="9">
    <source>
        <dbReference type="PROSITE" id="PS50206"/>
    </source>
</evidence>
<dbReference type="SMART" id="SM00450">
    <property type="entry name" value="RHOD"/>
    <property type="match status" value="1"/>
</dbReference>
<dbReference type="InterPro" id="IPR028889">
    <property type="entry name" value="USP"/>
</dbReference>
<dbReference type="PANTHER" id="PTHR21646">
    <property type="entry name" value="UBIQUITIN CARBOXYL-TERMINAL HYDROLASE"/>
    <property type="match status" value="1"/>
</dbReference>
<dbReference type="PANTHER" id="PTHR21646:SF95">
    <property type="entry name" value="UBIQUITIN CARBOXYL-TERMINAL HYDROLASE 4-RELATED"/>
    <property type="match status" value="1"/>
</dbReference>
<dbReference type="Gene3D" id="3.40.250.10">
    <property type="entry name" value="Rhodanese-like domain"/>
    <property type="match status" value="1"/>
</dbReference>
<dbReference type="SUPFAM" id="SSF54001">
    <property type="entry name" value="Cysteine proteinases"/>
    <property type="match status" value="1"/>
</dbReference>
<dbReference type="GO" id="GO:0004843">
    <property type="term" value="F:cysteine-type deubiquitinase activity"/>
    <property type="evidence" value="ECO:0007669"/>
    <property type="project" value="UniProtKB-EC"/>
</dbReference>
<dbReference type="EMBL" id="OOIN01000027">
    <property type="protein sequence ID" value="SPO29138.1"/>
    <property type="molecule type" value="Genomic_DNA"/>
</dbReference>
<evidence type="ECO:0000256" key="7">
    <source>
        <dbReference type="ARBA" id="ARBA00022807"/>
    </source>
</evidence>
<evidence type="ECO:0000256" key="8">
    <source>
        <dbReference type="SAM" id="MobiDB-lite"/>
    </source>
</evidence>
<comment type="similarity">
    <text evidence="2">Belongs to the peptidase C19 family.</text>
</comment>
<feature type="region of interest" description="Disordered" evidence="8">
    <location>
        <begin position="771"/>
        <end position="873"/>
    </location>
</feature>
<dbReference type="PROSITE" id="PS00972">
    <property type="entry name" value="USP_1"/>
    <property type="match status" value="1"/>
</dbReference>
<feature type="compositionally biased region" description="Low complexity" evidence="8">
    <location>
        <begin position="177"/>
        <end position="189"/>
    </location>
</feature>
<sequence length="1265" mass="135732">MPAVVGASPGAASTPHSKPNAAMSPSPSSSSSTFLSANHPLNLRKQAQPKLDSSFSVKTYIGAANALLDKARAADAQDQIEVAFVNYLKAANVAAFISKHDEWPKIQKARGSVYQAYNELMKQAPAFIERTKRLETQLAIREERNAKANADAAAEQAQNAARQREAQPPGDSALREPPAGSAAPNAAGARISSMDASQHDSDEDHAAHGTDASPIDHHATGRRTGSSLADRLQALRNSAASDPAELRNRSRSDSAGSVSGLPRTGDLASHLEALAEDDPSSSSSNAAFSMQPLAQALSDASSSSQPSFPAVPTASEFNSSYPTIDQFENGSSLPPDASNATDAAGFPTPPTHTVGKAKRPLPAPPTASSTDVAREFAIARDVPEPFERAGQPQQQPQQQPQRKVVDGLPNQDPRRFSLQQHNSCYSSSSAVPTLQQQSQASAAPMRNSNSTAGAPPYNAAEPRSLIVGAKPSLPMKNHISSEELFKYLNPGFEEFTDAEGKRKIGKRAGLDVLLLDVRSRAEFEAGRILGGKTVCIEPITLREGMSSAEIEDKLVLSPPEEQSAFASRNRFDLVVLYDRNLRSLRGSYSADNIPQDPAAQARMDILIRAIYENEFSKTLTHQPVLLIGGFERWAQKAGEKLILRSGSSSSSSANGNNTGHGGHRSSISFEPGTRFPTAEDPSTRGATAEQAQQQELKRARRQQQVFADSNGASSAYLPSSAPGSPAGPSRNSMQPGGIYPSRATNGTSSPFGVASMDGGFAGPSLPARAYQGSGIASGAPSFPPAAAHRPPSRSNSSGTFDYPQLKHNSVSGGSGSPYAMAAPQPPPMAASSTSPSAATTNSRDRSHSSSASLSLTPGTGSAGGNDPSKKQVMAPGYAGHLTTQSSRMYASPTNGRNADEIKIGLTGLKNLGNSCYMNSTLQCLSATIPLARFLLDGSYKQAINRTNPLGTQGQLATALAGLIHVMWGEKYAFVSPVTFREAMARFAPSFRGYDQHDSQEFLAILLDGLHEDLNYVVTRPAAIEMTPQREHELETLPQQIASVKEWSIYRMRNDSLIVDWFQGQFRNKLTCLTCGKTSTTYEAYTYLSLPVPHGRGVGKVTLQQCLDAFVREEVLDKGDMWNCPRCKKPRKATKRLSISRLPQILLIHLKRFSFKGPFTDKIDTTVTFPTATALDLTNYMPPPLPPGAASGANGVPTSQSQIPPYLYDLYAVTHHFGSLNTGHYTATVKSNKEFWYADDSRITRGDDRQLHTNSPYVLWFRRRPN</sequence>
<feature type="region of interest" description="Disordered" evidence="8">
    <location>
        <begin position="387"/>
        <end position="459"/>
    </location>
</feature>
<dbReference type="PROSITE" id="PS00973">
    <property type="entry name" value="USP_2"/>
    <property type="match status" value="1"/>
</dbReference>
<evidence type="ECO:0000313" key="11">
    <source>
        <dbReference type="EMBL" id="SPO29138.1"/>
    </source>
</evidence>
<feature type="compositionally biased region" description="Polar residues" evidence="8">
    <location>
        <begin position="417"/>
        <end position="452"/>
    </location>
</feature>
<feature type="region of interest" description="Disordered" evidence="8">
    <location>
        <begin position="297"/>
        <end position="371"/>
    </location>
</feature>
<feature type="region of interest" description="Disordered" evidence="8">
    <location>
        <begin position="1"/>
        <end position="43"/>
    </location>
</feature>
<dbReference type="Gene3D" id="3.90.70.10">
    <property type="entry name" value="Cysteine proteinases"/>
    <property type="match status" value="1"/>
</dbReference>
<dbReference type="CDD" id="cd02674">
    <property type="entry name" value="Peptidase_C19R"/>
    <property type="match status" value="1"/>
</dbReference>
<evidence type="ECO:0000259" key="10">
    <source>
        <dbReference type="PROSITE" id="PS50235"/>
    </source>
</evidence>
<keyword evidence="5" id="KW-0833">Ubl conjugation pathway</keyword>
<dbReference type="InterPro" id="IPR038765">
    <property type="entry name" value="Papain-like_cys_pep_sf"/>
</dbReference>
<dbReference type="PROSITE" id="PS50235">
    <property type="entry name" value="USP_3"/>
    <property type="match status" value="1"/>
</dbReference>
<dbReference type="InterPro" id="IPR001394">
    <property type="entry name" value="Peptidase_C19_UCH"/>
</dbReference>
<dbReference type="Proteomes" id="UP000324022">
    <property type="component" value="Unassembled WGS sequence"/>
</dbReference>
<dbReference type="GO" id="GO:0006508">
    <property type="term" value="P:proteolysis"/>
    <property type="evidence" value="ECO:0007669"/>
    <property type="project" value="UniProtKB-KW"/>
</dbReference>
<gene>
    <name evidence="11" type="ORF">UTRI_06087</name>
</gene>
<dbReference type="InterPro" id="IPR050185">
    <property type="entry name" value="Ub_carboxyl-term_hydrolase"/>
</dbReference>
<evidence type="ECO:0000256" key="3">
    <source>
        <dbReference type="ARBA" id="ARBA00012759"/>
    </source>
</evidence>
<reference evidence="11 12" key="1">
    <citation type="submission" date="2018-03" db="EMBL/GenBank/DDBJ databases">
        <authorList>
            <person name="Guldener U."/>
        </authorList>
    </citation>
    <scope>NUCLEOTIDE SEQUENCE [LARGE SCALE GENOMIC DNA]</scope>
    <source>
        <strain evidence="11 12">NBRC100155</strain>
    </source>
</reference>
<keyword evidence="12" id="KW-1185">Reference proteome</keyword>
<feature type="domain" description="Rhodanese" evidence="9">
    <location>
        <begin position="511"/>
        <end position="642"/>
    </location>
</feature>
<protein>
    <recommendedName>
        <fullName evidence="3">ubiquitinyl hydrolase 1</fullName>
        <ecNumber evidence="3">3.4.19.12</ecNumber>
    </recommendedName>
</protein>
<evidence type="ECO:0000256" key="5">
    <source>
        <dbReference type="ARBA" id="ARBA00022786"/>
    </source>
</evidence>
<evidence type="ECO:0000256" key="2">
    <source>
        <dbReference type="ARBA" id="ARBA00009085"/>
    </source>
</evidence>
<dbReference type="InterPro" id="IPR001763">
    <property type="entry name" value="Rhodanese-like_dom"/>
</dbReference>
<dbReference type="InterPro" id="IPR015063">
    <property type="entry name" value="USP8_dimer"/>
</dbReference>
<organism evidence="11 12">
    <name type="scientific">Ustilago trichophora</name>
    <dbReference type="NCBI Taxonomy" id="86804"/>
    <lineage>
        <taxon>Eukaryota</taxon>
        <taxon>Fungi</taxon>
        <taxon>Dikarya</taxon>
        <taxon>Basidiomycota</taxon>
        <taxon>Ustilaginomycotina</taxon>
        <taxon>Ustilaginomycetes</taxon>
        <taxon>Ustilaginales</taxon>
        <taxon>Ustilaginaceae</taxon>
        <taxon>Ustilago</taxon>
    </lineage>
</organism>
<feature type="compositionally biased region" description="Low complexity" evidence="8">
    <location>
        <begin position="644"/>
        <end position="657"/>
    </location>
</feature>
<feature type="compositionally biased region" description="Low complexity" evidence="8">
    <location>
        <begin position="829"/>
        <end position="841"/>
    </location>
</feature>
<proteinExistence type="inferred from homology"/>
<dbReference type="EC" id="3.4.19.12" evidence="3"/>
<evidence type="ECO:0000256" key="6">
    <source>
        <dbReference type="ARBA" id="ARBA00022801"/>
    </source>
</evidence>
<feature type="compositionally biased region" description="Basic and acidic residues" evidence="8">
    <location>
        <begin position="197"/>
        <end position="219"/>
    </location>
</feature>
<keyword evidence="6 11" id="KW-0378">Hydrolase</keyword>
<dbReference type="GO" id="GO:0016579">
    <property type="term" value="P:protein deubiquitination"/>
    <property type="evidence" value="ECO:0007669"/>
    <property type="project" value="InterPro"/>
</dbReference>
<dbReference type="Pfam" id="PF08969">
    <property type="entry name" value="USP8_dimer"/>
    <property type="match status" value="1"/>
</dbReference>
<feature type="compositionally biased region" description="Low complexity" evidence="8">
    <location>
        <begin position="711"/>
        <end position="729"/>
    </location>
</feature>
<dbReference type="InterPro" id="IPR036873">
    <property type="entry name" value="Rhodanese-like_dom_sf"/>
</dbReference>
<feature type="domain" description="USP" evidence="10">
    <location>
        <begin position="906"/>
        <end position="1263"/>
    </location>
</feature>
<feature type="region of interest" description="Disordered" evidence="8">
    <location>
        <begin position="146"/>
        <end position="264"/>
    </location>
</feature>
<feature type="compositionally biased region" description="Low complexity" evidence="8">
    <location>
        <begin position="772"/>
        <end position="797"/>
    </location>
</feature>
<evidence type="ECO:0000256" key="1">
    <source>
        <dbReference type="ARBA" id="ARBA00000707"/>
    </source>
</evidence>
<dbReference type="Pfam" id="PF00443">
    <property type="entry name" value="UCH"/>
    <property type="match status" value="1"/>
</dbReference>
<evidence type="ECO:0000256" key="4">
    <source>
        <dbReference type="ARBA" id="ARBA00022670"/>
    </source>
</evidence>
<dbReference type="AlphaFoldDB" id="A0A5C3EF77"/>
<evidence type="ECO:0000313" key="12">
    <source>
        <dbReference type="Proteomes" id="UP000324022"/>
    </source>
</evidence>
<dbReference type="PROSITE" id="PS50206">
    <property type="entry name" value="RHODANESE_3"/>
    <property type="match status" value="1"/>
</dbReference>
<comment type="catalytic activity">
    <reaction evidence="1">
        <text>Thiol-dependent hydrolysis of ester, thioester, amide, peptide and isopeptide bonds formed by the C-terminal Gly of ubiquitin (a 76-residue protein attached to proteins as an intracellular targeting signal).</text>
        <dbReference type="EC" id="3.4.19.12"/>
    </reaction>
</comment>
<dbReference type="Gene3D" id="1.20.58.80">
    <property type="entry name" value="Phosphotransferase system, lactose/cellobiose-type IIA subunit"/>
    <property type="match status" value="1"/>
</dbReference>
<feature type="compositionally biased region" description="Polar residues" evidence="8">
    <location>
        <begin position="315"/>
        <end position="332"/>
    </location>
</feature>